<evidence type="ECO:0000256" key="1">
    <source>
        <dbReference type="SAM" id="MobiDB-lite"/>
    </source>
</evidence>
<organism evidence="3 4">
    <name type="scientific">Kitasatospora kifunensis</name>
    <name type="common">Streptomyces kifunensis</name>
    <dbReference type="NCBI Taxonomy" id="58351"/>
    <lineage>
        <taxon>Bacteria</taxon>
        <taxon>Bacillati</taxon>
        <taxon>Actinomycetota</taxon>
        <taxon>Actinomycetes</taxon>
        <taxon>Kitasatosporales</taxon>
        <taxon>Streptomycetaceae</taxon>
        <taxon>Kitasatospora</taxon>
    </lineage>
</organism>
<name>A0A7W7VV06_KITKI</name>
<feature type="region of interest" description="Disordered" evidence="1">
    <location>
        <begin position="1"/>
        <end position="20"/>
    </location>
</feature>
<feature type="compositionally biased region" description="Polar residues" evidence="1">
    <location>
        <begin position="1"/>
        <end position="13"/>
    </location>
</feature>
<dbReference type="AlphaFoldDB" id="A0A7W7VV06"/>
<dbReference type="EMBL" id="JACHJV010000001">
    <property type="protein sequence ID" value="MBB4923189.1"/>
    <property type="molecule type" value="Genomic_DNA"/>
</dbReference>
<sequence>MTTFQLTPHPTSNRPAAPARSARPVRAGRLIPWLVVVAVTLFQLALAVPRQWRLQTAGFDLGIFEQVVRAYAGLHAPVTTLKGTGYSQLGDHFSPLLAVLAPIYRVFPTATTLLVVQALLLGLSVLPVTALALEVLGRRRAVAVGLAYGLSWGLWQLDQFDFHEVALAVPLVAWSVAALARGRWRAAVCWGLPLLLVKEDQGLVLAGIGALVFLLGRRRLLGTLTVAVAVLGTALIVLVLIPAANPHGVYDYAANGRWDGGNPITRLLLPMDKWHTVALLLGCTLFLALRSPLSLLLVLPMVGRFWTPAPIYWSASQQYNAVLMPILFVAMVDGLRRLRVGGLRRTGWARWTGWTGWIGARLVSLVPAAALALALLNAPVPDLSRPAPVVAAVHQTLAVIPDGAAVAASNNLAPQLTGRCTVSLFPYLTYPGQQGPIGRPVADWVAVFDRPQGFPTSPAQELDAIAQLTRVGYRSVARGGGVTVYHWVGAASPGLSPGLGQFSAGQS</sequence>
<dbReference type="Proteomes" id="UP000540506">
    <property type="component" value="Unassembled WGS sequence"/>
</dbReference>
<protein>
    <submittedName>
        <fullName evidence="3">Putative membrane protein</fullName>
    </submittedName>
</protein>
<evidence type="ECO:0000256" key="2">
    <source>
        <dbReference type="SAM" id="Phobius"/>
    </source>
</evidence>
<evidence type="ECO:0000313" key="3">
    <source>
        <dbReference type="EMBL" id="MBB4923189.1"/>
    </source>
</evidence>
<dbReference type="RefSeq" id="WP_184935240.1">
    <property type="nucleotide sequence ID" value="NZ_JACHJV010000001.1"/>
</dbReference>
<feature type="transmembrane region" description="Helical" evidence="2">
    <location>
        <begin position="114"/>
        <end position="133"/>
    </location>
</feature>
<dbReference type="InterPro" id="IPR018650">
    <property type="entry name" value="STSV1_Orf64"/>
</dbReference>
<feature type="transmembrane region" description="Helical" evidence="2">
    <location>
        <begin position="30"/>
        <end position="48"/>
    </location>
</feature>
<feature type="transmembrane region" description="Helical" evidence="2">
    <location>
        <begin position="356"/>
        <end position="376"/>
    </location>
</feature>
<gene>
    <name evidence="3" type="ORF">FHR34_002182</name>
</gene>
<feature type="transmembrane region" description="Helical" evidence="2">
    <location>
        <begin position="220"/>
        <end position="241"/>
    </location>
</feature>
<comment type="caution">
    <text evidence="3">The sequence shown here is derived from an EMBL/GenBank/DDBJ whole genome shotgun (WGS) entry which is preliminary data.</text>
</comment>
<keyword evidence="2" id="KW-0812">Transmembrane</keyword>
<keyword evidence="4" id="KW-1185">Reference proteome</keyword>
<proteinExistence type="predicted"/>
<evidence type="ECO:0000313" key="4">
    <source>
        <dbReference type="Proteomes" id="UP000540506"/>
    </source>
</evidence>
<keyword evidence="2" id="KW-0472">Membrane</keyword>
<keyword evidence="2" id="KW-1133">Transmembrane helix</keyword>
<accession>A0A7W7VV06</accession>
<reference evidence="3 4" key="1">
    <citation type="submission" date="2020-08" db="EMBL/GenBank/DDBJ databases">
        <title>Sequencing the genomes of 1000 actinobacteria strains.</title>
        <authorList>
            <person name="Klenk H.-P."/>
        </authorList>
    </citation>
    <scope>NUCLEOTIDE SEQUENCE [LARGE SCALE GENOMIC DNA]</scope>
    <source>
        <strain evidence="3 4">DSM 41654</strain>
    </source>
</reference>
<feature type="transmembrane region" description="Helical" evidence="2">
    <location>
        <begin position="276"/>
        <end position="299"/>
    </location>
</feature>
<dbReference type="Pfam" id="PF09852">
    <property type="entry name" value="DUF2079"/>
    <property type="match status" value="1"/>
</dbReference>